<evidence type="ECO:0000256" key="2">
    <source>
        <dbReference type="ARBA" id="ARBA00022475"/>
    </source>
</evidence>
<evidence type="ECO:0000256" key="1">
    <source>
        <dbReference type="ARBA" id="ARBA00004651"/>
    </source>
</evidence>
<reference evidence="14 15" key="1">
    <citation type="submission" date="2016-11" db="EMBL/GenBank/DDBJ databases">
        <authorList>
            <person name="Jaros S."/>
            <person name="Januszkiewicz K."/>
            <person name="Wedrychowicz H."/>
        </authorList>
    </citation>
    <scope>NUCLEOTIDE SEQUENCE [LARGE SCALE GENOMIC DNA]</scope>
    <source>
        <strain evidence="14 15">DSM 15930</strain>
    </source>
</reference>
<dbReference type="STRING" id="1120996.SAMN02746066_03988"/>
<feature type="domain" description="HAMP" evidence="13">
    <location>
        <begin position="325"/>
        <end position="377"/>
    </location>
</feature>
<evidence type="ECO:0000256" key="3">
    <source>
        <dbReference type="ARBA" id="ARBA00022553"/>
    </source>
</evidence>
<evidence type="ECO:0000259" key="13">
    <source>
        <dbReference type="PROSITE" id="PS50885"/>
    </source>
</evidence>
<evidence type="ECO:0000313" key="14">
    <source>
        <dbReference type="EMBL" id="SHM93631.1"/>
    </source>
</evidence>
<dbReference type="InterPro" id="IPR003594">
    <property type="entry name" value="HATPase_dom"/>
</dbReference>
<keyword evidence="15" id="KW-1185">Reference proteome</keyword>
<evidence type="ECO:0000256" key="11">
    <source>
        <dbReference type="ARBA" id="ARBA00023136"/>
    </source>
</evidence>
<keyword evidence="6" id="KW-0547">Nucleotide-binding</keyword>
<name>A0A1M7MSX2_9FIRM</name>
<keyword evidence="4" id="KW-0808">Transferase</keyword>
<dbReference type="Pfam" id="PF02518">
    <property type="entry name" value="HATPase_c"/>
    <property type="match status" value="1"/>
</dbReference>
<feature type="transmembrane region" description="Helical" evidence="12">
    <location>
        <begin position="12"/>
        <end position="39"/>
    </location>
</feature>
<evidence type="ECO:0000256" key="8">
    <source>
        <dbReference type="ARBA" id="ARBA00022840"/>
    </source>
</evidence>
<dbReference type="CDD" id="cd06225">
    <property type="entry name" value="HAMP"/>
    <property type="match status" value="1"/>
</dbReference>
<dbReference type="InterPro" id="IPR036890">
    <property type="entry name" value="HATPase_C_sf"/>
</dbReference>
<keyword evidence="11 12" id="KW-0472">Membrane</keyword>
<evidence type="ECO:0000256" key="7">
    <source>
        <dbReference type="ARBA" id="ARBA00022777"/>
    </source>
</evidence>
<keyword evidence="8" id="KW-0067">ATP-binding</keyword>
<dbReference type="GO" id="GO:0005524">
    <property type="term" value="F:ATP binding"/>
    <property type="evidence" value="ECO:0007669"/>
    <property type="project" value="UniProtKB-KW"/>
</dbReference>
<dbReference type="Gene3D" id="3.30.450.20">
    <property type="entry name" value="PAS domain"/>
    <property type="match status" value="2"/>
</dbReference>
<accession>A0A1M7MSX2</accession>
<dbReference type="RefSeq" id="WP_073290653.1">
    <property type="nucleotide sequence ID" value="NZ_FRCP01000022.1"/>
</dbReference>
<dbReference type="Proteomes" id="UP000184038">
    <property type="component" value="Unassembled WGS sequence"/>
</dbReference>
<dbReference type="Gene3D" id="1.10.8.500">
    <property type="entry name" value="HAMP domain in histidine kinase"/>
    <property type="match status" value="1"/>
</dbReference>
<evidence type="ECO:0000256" key="12">
    <source>
        <dbReference type="SAM" id="Phobius"/>
    </source>
</evidence>
<dbReference type="AlphaFoldDB" id="A0A1M7MSX2"/>
<gene>
    <name evidence="14" type="ORF">SAMN02746066_03988</name>
</gene>
<dbReference type="PROSITE" id="PS50885">
    <property type="entry name" value="HAMP"/>
    <property type="match status" value="1"/>
</dbReference>
<protein>
    <submittedName>
        <fullName evidence="14">Two-component system, sensor histidine kinase YesM</fullName>
    </submittedName>
</protein>
<dbReference type="GO" id="GO:0005886">
    <property type="term" value="C:plasma membrane"/>
    <property type="evidence" value="ECO:0007669"/>
    <property type="project" value="UniProtKB-SubCell"/>
</dbReference>
<dbReference type="SUPFAM" id="SSF55874">
    <property type="entry name" value="ATPase domain of HSP90 chaperone/DNA topoisomerase II/histidine kinase"/>
    <property type="match status" value="1"/>
</dbReference>
<comment type="subcellular location">
    <subcellularLocation>
        <location evidence="1">Cell membrane</location>
        <topology evidence="1">Multi-pass membrane protein</topology>
    </subcellularLocation>
</comment>
<evidence type="ECO:0000256" key="6">
    <source>
        <dbReference type="ARBA" id="ARBA00022741"/>
    </source>
</evidence>
<dbReference type="SMART" id="SM00304">
    <property type="entry name" value="HAMP"/>
    <property type="match status" value="1"/>
</dbReference>
<dbReference type="Pfam" id="PF00672">
    <property type="entry name" value="HAMP"/>
    <property type="match status" value="1"/>
</dbReference>
<proteinExistence type="predicted"/>
<dbReference type="GO" id="GO:0000155">
    <property type="term" value="F:phosphorelay sensor kinase activity"/>
    <property type="evidence" value="ECO:0007669"/>
    <property type="project" value="InterPro"/>
</dbReference>
<dbReference type="InterPro" id="IPR003660">
    <property type="entry name" value="HAMP_dom"/>
</dbReference>
<dbReference type="Gene3D" id="3.30.565.10">
    <property type="entry name" value="Histidine kinase-like ATPase, C-terminal domain"/>
    <property type="match status" value="1"/>
</dbReference>
<evidence type="ECO:0000313" key="15">
    <source>
        <dbReference type="Proteomes" id="UP000184038"/>
    </source>
</evidence>
<dbReference type="InterPro" id="IPR010559">
    <property type="entry name" value="Sig_transdc_His_kin_internal"/>
</dbReference>
<dbReference type="SUPFAM" id="SSF158472">
    <property type="entry name" value="HAMP domain-like"/>
    <property type="match status" value="1"/>
</dbReference>
<evidence type="ECO:0000256" key="4">
    <source>
        <dbReference type="ARBA" id="ARBA00022679"/>
    </source>
</evidence>
<dbReference type="Pfam" id="PF06580">
    <property type="entry name" value="His_kinase"/>
    <property type="match status" value="1"/>
</dbReference>
<dbReference type="EMBL" id="FRCP01000022">
    <property type="protein sequence ID" value="SHM93631.1"/>
    <property type="molecule type" value="Genomic_DNA"/>
</dbReference>
<dbReference type="PANTHER" id="PTHR34220">
    <property type="entry name" value="SENSOR HISTIDINE KINASE YPDA"/>
    <property type="match status" value="1"/>
</dbReference>
<sequence length="607" mass="69640">MNVKLKKRGTMFHKFTLVILTVGLFPVFLLAVFISYTMLSRYEVAVKTNYEQAAVHISTNLDNILDNYNTISKMIYSYSSLMEGSQTINYLKADTFRQVIEEENRSEKISAFLRNVQTVDSFIYATHFIGFDSHHQKLAYHYSMTSTYFKDEEIFESDVDYTNWDKESKKLQVVPTHKNKYFNGPERDIITFARNYFDIRGVIGKGKYVGTIFIDVDIDRLRMLLQTVNVIGEGTYYIVNEAGDCMFSNDENIIGENLYDKKLNLQNTKEQLSIASDADEYGLKVIIIMDKKTAFMQITVLQKMLFFAVLFCIVLLAMGSIWFSKKLTNPINKMVDSMELIENGNFELQLPVTSNDEIGILSARFNQMLTTLNQYINQCYVAKIKQNEAELTAVKSQIYPHFLYNTLEVIRMTALDNKDEKVSKMIQALSLQMRYIIGNVNDFVPLSEEIEIVKNYVYLLNCRIDGGFEFHIHAPDSKEIMVPKLILQPIVENAYKHGLKPKGGKGNVILEVERKNDMVQITIMDNGVGMDEIHLKQLNKNLEGNEMGVKNAYNWQSIGVKNVHDRIRYIYGEGYGVEITSSQSVGTMVQIFFPDKGGSVHAKDDHC</sequence>
<dbReference type="PANTHER" id="PTHR34220:SF11">
    <property type="entry name" value="SENSOR PROTEIN KINASE HPTS"/>
    <property type="match status" value="1"/>
</dbReference>
<dbReference type="InterPro" id="IPR050640">
    <property type="entry name" value="Bact_2-comp_sensor_kinase"/>
</dbReference>
<evidence type="ECO:0000256" key="9">
    <source>
        <dbReference type="ARBA" id="ARBA00022989"/>
    </source>
</evidence>
<organism evidence="14 15">
    <name type="scientific">Anaerosporobacter mobilis DSM 15930</name>
    <dbReference type="NCBI Taxonomy" id="1120996"/>
    <lineage>
        <taxon>Bacteria</taxon>
        <taxon>Bacillati</taxon>
        <taxon>Bacillota</taxon>
        <taxon>Clostridia</taxon>
        <taxon>Lachnospirales</taxon>
        <taxon>Lachnospiraceae</taxon>
        <taxon>Anaerosporobacter</taxon>
    </lineage>
</organism>
<evidence type="ECO:0000256" key="5">
    <source>
        <dbReference type="ARBA" id="ARBA00022692"/>
    </source>
</evidence>
<keyword evidence="10" id="KW-0902">Two-component regulatory system</keyword>
<feature type="transmembrane region" description="Helical" evidence="12">
    <location>
        <begin position="304"/>
        <end position="324"/>
    </location>
</feature>
<evidence type="ECO:0000256" key="10">
    <source>
        <dbReference type="ARBA" id="ARBA00023012"/>
    </source>
</evidence>
<dbReference type="OrthoDB" id="9809348at2"/>
<keyword evidence="3" id="KW-0597">Phosphoprotein</keyword>
<keyword evidence="7 14" id="KW-0418">Kinase</keyword>
<keyword evidence="5 12" id="KW-0812">Transmembrane</keyword>
<keyword evidence="2" id="KW-1003">Cell membrane</keyword>
<keyword evidence="9 12" id="KW-1133">Transmembrane helix</keyword>